<dbReference type="GO" id="GO:0015629">
    <property type="term" value="C:actin cytoskeleton"/>
    <property type="evidence" value="ECO:0007669"/>
    <property type="project" value="TreeGrafter"/>
</dbReference>
<dbReference type="GO" id="GO:0051015">
    <property type="term" value="F:actin filament binding"/>
    <property type="evidence" value="ECO:0007669"/>
    <property type="project" value="InterPro"/>
</dbReference>
<sequence>MSQKHHHHGSFSGNHAITYTLYIPSPVAATNLLPLAVIIHGKKHNVREMLDDYKDFSRENHCALFLPYFPDDYRYNMMIDEGDPSFRSDLVLLQMLDEMKSAHQHVDTSKFLLHGFSAGGQFVHRFAYLHASRILGLSIGAPGGITLIDFQSDWHTGIANLEAVSNGGNFDMETMKVLPIQICIGDSDFDRDRLGKAKQLRDNYKHVGIQHVQYDLVKHAAHDSSKMRNVVSEFFRDVLSNVHQTAHNEIASGPSERAHSVIALRSNANGKFVCAENGGKGSLIANRDSASGWETFDMIDLGGGHVALKSHANGRYVCAENGGNGSLVASSKKIDAWETFIIVDRGHGKVAFRAVNRKYVCADNHGHSELKADRDKADKWETFDVVPK</sequence>
<evidence type="ECO:0000313" key="5">
    <source>
        <dbReference type="Proteomes" id="UP000663852"/>
    </source>
</evidence>
<dbReference type="AlphaFoldDB" id="A0A815MFM6"/>
<evidence type="ECO:0000313" key="4">
    <source>
        <dbReference type="Proteomes" id="UP000663828"/>
    </source>
</evidence>
<evidence type="ECO:0000313" key="3">
    <source>
        <dbReference type="EMBL" id="CAF1421894.1"/>
    </source>
</evidence>
<name>A0A815MFM6_ADIRI</name>
<protein>
    <recommendedName>
        <fullName evidence="1">DUF7910 domain-containing protein</fullName>
    </recommendedName>
</protein>
<dbReference type="SUPFAM" id="SSF50405">
    <property type="entry name" value="Actin-crosslinking proteins"/>
    <property type="match status" value="1"/>
</dbReference>
<evidence type="ECO:0000259" key="1">
    <source>
        <dbReference type="Pfam" id="PF25490"/>
    </source>
</evidence>
<dbReference type="GO" id="GO:0005737">
    <property type="term" value="C:cytoplasm"/>
    <property type="evidence" value="ECO:0007669"/>
    <property type="project" value="TreeGrafter"/>
</dbReference>
<dbReference type="Gene3D" id="3.40.50.1820">
    <property type="entry name" value="alpha/beta hydrolase"/>
    <property type="match status" value="1"/>
</dbReference>
<dbReference type="GO" id="GO:0016477">
    <property type="term" value="P:cell migration"/>
    <property type="evidence" value="ECO:0007669"/>
    <property type="project" value="TreeGrafter"/>
</dbReference>
<keyword evidence="4" id="KW-1185">Reference proteome</keyword>
<dbReference type="Proteomes" id="UP000663828">
    <property type="component" value="Unassembled WGS sequence"/>
</dbReference>
<dbReference type="OrthoDB" id="2334691at2759"/>
<dbReference type="EMBL" id="CAJNOJ010000372">
    <property type="protein sequence ID" value="CAF1421894.1"/>
    <property type="molecule type" value="Genomic_DNA"/>
</dbReference>
<dbReference type="PANTHER" id="PTHR10551">
    <property type="entry name" value="FASCIN"/>
    <property type="match status" value="1"/>
</dbReference>
<accession>A0A815MFM6</accession>
<proteinExistence type="predicted"/>
<dbReference type="GO" id="GO:0007163">
    <property type="term" value="P:establishment or maintenance of cell polarity"/>
    <property type="evidence" value="ECO:0007669"/>
    <property type="project" value="TreeGrafter"/>
</dbReference>
<dbReference type="GO" id="GO:0051017">
    <property type="term" value="P:actin filament bundle assembly"/>
    <property type="evidence" value="ECO:0007669"/>
    <property type="project" value="TreeGrafter"/>
</dbReference>
<dbReference type="CDD" id="cd00257">
    <property type="entry name" value="beta-trefoil_FSCN-like"/>
    <property type="match status" value="1"/>
</dbReference>
<organism evidence="3 5">
    <name type="scientific">Adineta ricciae</name>
    <name type="common">Rotifer</name>
    <dbReference type="NCBI Taxonomy" id="249248"/>
    <lineage>
        <taxon>Eukaryota</taxon>
        <taxon>Metazoa</taxon>
        <taxon>Spiralia</taxon>
        <taxon>Gnathifera</taxon>
        <taxon>Rotifera</taxon>
        <taxon>Eurotatoria</taxon>
        <taxon>Bdelloidea</taxon>
        <taxon>Adinetida</taxon>
        <taxon>Adinetidae</taxon>
        <taxon>Adineta</taxon>
    </lineage>
</organism>
<evidence type="ECO:0000313" key="2">
    <source>
        <dbReference type="EMBL" id="CAF1369449.1"/>
    </source>
</evidence>
<comment type="caution">
    <text evidence="3">The sequence shown here is derived from an EMBL/GenBank/DDBJ whole genome shotgun (WGS) entry which is preliminary data.</text>
</comment>
<dbReference type="InterPro" id="IPR057232">
    <property type="entry name" value="DUF7910"/>
</dbReference>
<dbReference type="InterPro" id="IPR008999">
    <property type="entry name" value="Actin-crosslinking"/>
</dbReference>
<gene>
    <name evidence="3" type="ORF">EDS130_LOCUS37550</name>
    <name evidence="2" type="ORF">XAT740_LOCUS32456</name>
</gene>
<dbReference type="PANTHER" id="PTHR10551:SF9">
    <property type="entry name" value="FASCIN-2"/>
    <property type="match status" value="1"/>
</dbReference>
<dbReference type="EMBL" id="CAJNOR010003029">
    <property type="protein sequence ID" value="CAF1369449.1"/>
    <property type="molecule type" value="Genomic_DNA"/>
</dbReference>
<dbReference type="InterPro" id="IPR029058">
    <property type="entry name" value="AB_hydrolase_fold"/>
</dbReference>
<dbReference type="SUPFAM" id="SSF53474">
    <property type="entry name" value="alpha/beta-Hydrolases"/>
    <property type="match status" value="1"/>
</dbReference>
<dbReference type="Proteomes" id="UP000663852">
    <property type="component" value="Unassembled WGS sequence"/>
</dbReference>
<dbReference type="Pfam" id="PF25490">
    <property type="entry name" value="DUF7910"/>
    <property type="match status" value="1"/>
</dbReference>
<dbReference type="Gene3D" id="2.80.10.50">
    <property type="match status" value="1"/>
</dbReference>
<feature type="domain" description="DUF7910" evidence="1">
    <location>
        <begin position="301"/>
        <end position="386"/>
    </location>
</feature>
<dbReference type="InterPro" id="IPR010431">
    <property type="entry name" value="Fascin"/>
</dbReference>
<reference evidence="3" key="1">
    <citation type="submission" date="2021-02" db="EMBL/GenBank/DDBJ databases">
        <authorList>
            <person name="Nowell W R."/>
        </authorList>
    </citation>
    <scope>NUCLEOTIDE SEQUENCE</scope>
</reference>